<name>A0A9N8GWA6_9ENTR</name>
<dbReference type="AlphaFoldDB" id="A0A9N8GWA6"/>
<dbReference type="Gene3D" id="1.25.40.10">
    <property type="entry name" value="Tetratricopeptide repeat domain"/>
    <property type="match status" value="1"/>
</dbReference>
<evidence type="ECO:0000313" key="2">
    <source>
        <dbReference type="EMBL" id="CAC9251896.1"/>
    </source>
</evidence>
<dbReference type="InterPro" id="IPR010323">
    <property type="entry name" value="DUF924"/>
</dbReference>
<accession>A0A9N8GWA6</accession>
<comment type="caution">
    <text evidence="1">The sequence shown here is derived from an EMBL/GenBank/DDBJ whole genome shotgun (WGS) entry which is preliminary data.</text>
</comment>
<evidence type="ECO:0000313" key="4">
    <source>
        <dbReference type="Proteomes" id="UP000837205"/>
    </source>
</evidence>
<dbReference type="SUPFAM" id="SSF48452">
    <property type="entry name" value="TPR-like"/>
    <property type="match status" value="1"/>
</dbReference>
<evidence type="ECO:0000313" key="1">
    <source>
        <dbReference type="EMBL" id="CAB5608955.1"/>
    </source>
</evidence>
<organism evidence="1 3">
    <name type="scientific">Citrobacter werkmanii</name>
    <dbReference type="NCBI Taxonomy" id="67827"/>
    <lineage>
        <taxon>Bacteria</taxon>
        <taxon>Pseudomonadati</taxon>
        <taxon>Pseudomonadota</taxon>
        <taxon>Gammaproteobacteria</taxon>
        <taxon>Enterobacterales</taxon>
        <taxon>Enterobacteriaceae</taxon>
        <taxon>Citrobacter</taxon>
        <taxon>Citrobacter freundii complex</taxon>
    </lineage>
</organism>
<dbReference type="Proteomes" id="UP000834503">
    <property type="component" value="Unassembled WGS sequence"/>
</dbReference>
<reference evidence="1" key="1">
    <citation type="submission" date="2020-05" db="EMBL/GenBank/DDBJ databases">
        <authorList>
            <person name="Delgado-Blas J."/>
        </authorList>
    </citation>
    <scope>NUCLEOTIDE SEQUENCE</scope>
    <source>
        <strain evidence="1">BB1459</strain>
        <strain evidence="2">BB1480</strain>
    </source>
</reference>
<proteinExistence type="predicted"/>
<dbReference type="Pfam" id="PF06041">
    <property type="entry name" value="DUF924"/>
    <property type="match status" value="1"/>
</dbReference>
<gene>
    <name evidence="1" type="ORF">GHA_05623</name>
    <name evidence="2" type="ORF">TML_05213</name>
</gene>
<protein>
    <submittedName>
        <fullName evidence="1">Bacterial protein of uncharacterized function (DUF924)</fullName>
    </submittedName>
</protein>
<sequence length="123" mass="13690">MLGQRPHGASVPQLENRMDTAALASTMEGLENGHYAALPTPWRKIVFGLPLGHCEGDDHLKRLDLLLELREEIAAQAPPELLPIYKSLVKQAGDVRQVIAAFGRHPIAIIYWVVNPRPRKKSI</sequence>
<dbReference type="EMBL" id="CAIIUA010000002">
    <property type="protein sequence ID" value="CAC9251896.1"/>
    <property type="molecule type" value="Genomic_DNA"/>
</dbReference>
<dbReference type="Proteomes" id="UP000837205">
    <property type="component" value="Unassembled WGS sequence"/>
</dbReference>
<evidence type="ECO:0000313" key="3">
    <source>
        <dbReference type="Proteomes" id="UP000834503"/>
    </source>
</evidence>
<keyword evidence="4" id="KW-1185">Reference proteome</keyword>
<dbReference type="EMBL" id="CAHPQX010000056">
    <property type="protein sequence ID" value="CAB5608955.1"/>
    <property type="molecule type" value="Genomic_DNA"/>
</dbReference>
<dbReference type="InterPro" id="IPR011990">
    <property type="entry name" value="TPR-like_helical_dom_sf"/>
</dbReference>